<evidence type="ECO:0000259" key="3">
    <source>
        <dbReference type="Pfam" id="PF08794"/>
    </source>
</evidence>
<keyword evidence="2" id="KW-0732">Signal</keyword>
<name>A0AAW5LD38_9PAST</name>
<evidence type="ECO:0000313" key="5">
    <source>
        <dbReference type="Proteomes" id="UP001206350"/>
    </source>
</evidence>
<feature type="coiled-coil region" evidence="1">
    <location>
        <begin position="31"/>
        <end position="156"/>
    </location>
</feature>
<keyword evidence="5" id="KW-1185">Reference proteome</keyword>
<evidence type="ECO:0000256" key="1">
    <source>
        <dbReference type="SAM" id="Coils"/>
    </source>
</evidence>
<dbReference type="AlphaFoldDB" id="A0AAW5LD38"/>
<organism evidence="4 5">
    <name type="scientific">Rodentibacter pneumotropicus</name>
    <dbReference type="NCBI Taxonomy" id="758"/>
    <lineage>
        <taxon>Bacteria</taxon>
        <taxon>Pseudomonadati</taxon>
        <taxon>Pseudomonadota</taxon>
        <taxon>Gammaproteobacteria</taxon>
        <taxon>Pasteurellales</taxon>
        <taxon>Pasteurellaceae</taxon>
        <taxon>Rodentibacter</taxon>
    </lineage>
</organism>
<evidence type="ECO:0000256" key="2">
    <source>
        <dbReference type="SAM" id="SignalP"/>
    </source>
</evidence>
<accession>A0AAW5LD38</accession>
<feature type="coiled-coil region" evidence="1">
    <location>
        <begin position="226"/>
        <end position="264"/>
    </location>
</feature>
<protein>
    <recommendedName>
        <fullName evidence="3">Factor H binding protein-like C-terminal domain-containing protein</fullName>
    </recommendedName>
</protein>
<dbReference type="RefSeq" id="WP_123809023.1">
    <property type="nucleotide sequence ID" value="NZ_JALJCU010000021.1"/>
</dbReference>
<dbReference type="PROSITE" id="PS51257">
    <property type="entry name" value="PROKAR_LIPOPROTEIN"/>
    <property type="match status" value="1"/>
</dbReference>
<keyword evidence="1" id="KW-0175">Coiled coil</keyword>
<dbReference type="InterPro" id="IPR014902">
    <property type="entry name" value="FHBP-like_C"/>
</dbReference>
<dbReference type="Gene3D" id="2.40.160.90">
    <property type="match status" value="1"/>
</dbReference>
<dbReference type="InterPro" id="IPR011250">
    <property type="entry name" value="OMP/PagP_B-barrel"/>
</dbReference>
<comment type="caution">
    <text evidence="4">The sequence shown here is derived from an EMBL/GenBank/DDBJ whole genome shotgun (WGS) entry which is preliminary data.</text>
</comment>
<feature type="domain" description="Factor H binding protein-like C-terminal" evidence="3">
    <location>
        <begin position="442"/>
        <end position="542"/>
    </location>
</feature>
<feature type="signal peptide" evidence="2">
    <location>
        <begin position="1"/>
        <end position="20"/>
    </location>
</feature>
<dbReference type="Proteomes" id="UP001206350">
    <property type="component" value="Unassembled WGS sequence"/>
</dbReference>
<proteinExistence type="predicted"/>
<dbReference type="EMBL" id="JALJCU010000021">
    <property type="protein sequence ID" value="MCQ9121664.1"/>
    <property type="molecule type" value="Genomic_DNA"/>
</dbReference>
<dbReference type="SUPFAM" id="SSF56954">
    <property type="entry name" value="Outer membrane efflux proteins (OEP)"/>
    <property type="match status" value="1"/>
</dbReference>
<dbReference type="Pfam" id="PF08794">
    <property type="entry name" value="FHBP_C"/>
    <property type="match status" value="1"/>
</dbReference>
<dbReference type="SUPFAM" id="SSF56925">
    <property type="entry name" value="OMPA-like"/>
    <property type="match status" value="1"/>
</dbReference>
<evidence type="ECO:0000313" key="4">
    <source>
        <dbReference type="EMBL" id="MCQ9121664.1"/>
    </source>
</evidence>
<gene>
    <name evidence="4" type="ORF">MUU45_001218</name>
</gene>
<reference evidence="4 5" key="1">
    <citation type="journal article" date="2022" name="Microbiol. Spectr.">
        <title>Microbiota of the Pregnant Mouse: Characterization of the Bacterial Communities in the Oral Cavity, Lung, Intestine, and Vagina through Culture and DNA Sequencing.</title>
        <authorList>
            <person name="Greenberg J.M."/>
            <person name="Romero R."/>
            <person name="Winters A.D."/>
            <person name="Galaz J."/>
            <person name="Garcia-Flores V."/>
            <person name="Arenas-Hernandez M."/>
            <person name="Panzer J."/>
            <person name="Shaffer Z."/>
            <person name="Kracht D.J."/>
            <person name="Gomez-Lopez N."/>
            <person name="Theis K.R."/>
        </authorList>
    </citation>
    <scope>NUCLEOTIDE SEQUENCE [LARGE SCALE GENOMIC DNA]</scope>
    <source>
        <strain evidence="4 5">MAC-C1-H1</strain>
    </source>
</reference>
<sequence length="607" mass="67863">MKLKNLSVATALLLTLTGCGSGGGSNNNPNANTAINNNQTTQAQLEKQKAELQALKKRLSQAQANQKQAEEKLKSAEKTHNQNLTTAQNTLASAQNKLAKTQSALEQAEKNLAVAQQNNKDYTELQNQLNEAAQKLSLAQQEKLQAEKALNDKLAEDKPMSRAEVLDFALHNGLHTVDSEEFADDFQNKPKSFVIDQLIDTHKIIAIKRLARRYGLPETDVRVFTKANKDKTLEEAANLLETKRDEIEQKRTALRNELLAIAKEKGLEDWEANNFVYGREHTNKDQALKDLNNYLIEKAERETKLNELIELAKEKGLEDWEAQNFANNNAENDQATVLKNLGQFIIDRAIAKADEIKRRIGENIPQGFISKYDDKTKSIYNQKAQEIGQERTYKDIYNQKYSIIAARYESYEEFQDPESARKDYSLSIQPISGRFGGFETKVLPTEGDATYKGIGFTAERQGDLTYTVDFAKKEGEGEITGLKDLGTLHLDKGNIVRPFNDDNWGLGINSSISMAAEEWKDQNVTGQYQLFFYGPNAEEIAGVGALVQTPPNNAAKKLSDVFRTTTGYTNGASENLLQDLPYVYRNDPSGQFGIDIGFGGTRGEIKK</sequence>
<feature type="chain" id="PRO_5043924608" description="Factor H binding protein-like C-terminal domain-containing protein" evidence="2">
    <location>
        <begin position="21"/>
        <end position="607"/>
    </location>
</feature>